<evidence type="ECO:0008006" key="3">
    <source>
        <dbReference type="Google" id="ProtNLM"/>
    </source>
</evidence>
<name>A0A1I7GA99_9BACT</name>
<sequence>MQKIITTSNNSSDAVFQLIKSLTRSEKRHFRLFATRQSSNGDIKFLQLFDAFDGMSAYDEERVLRQVPSIKKLQFANLKANLYKQLLASMRLFHAQQNTDIQLHEQLDYARVLYNKGLYQQSLKMLEKVKAAAQQASYPHIQLAAIDFEKHIESQYITRSLEGRAEELSEEATNNIAHLSRLHKASSLALRLYGLYIKMGHVRSPEECASITDFFRQQLPLLDLRQASFSEKLAFYQAHVWYNYIMQDFKACYRYAQKWVDLFEAEPHMKEQQPMLYIKGLHNLLLALFSLSYYTKFMEALQQLEDFAADNNRRSSPNIEMLLFLYIYTNRINAYYMEGRFTEGLKIVPDIRRNLRVFQQQLDPHRQLIFYYKIAGLYFGSGDYNSTILYLEKIIHFKDVNLREDIQCFARILNLIAHYEAGKDELLEYQVKSVFHFLGKMNDQQPMQVAIFEFLRELPDTSPFELKSAFIKLKEKLLLISENPMYRRPFLYLDIISWLDSKIKNIPVQQVMQQKFKTLK</sequence>
<evidence type="ECO:0000313" key="1">
    <source>
        <dbReference type="EMBL" id="SFU45359.1"/>
    </source>
</evidence>
<evidence type="ECO:0000313" key="2">
    <source>
        <dbReference type="Proteomes" id="UP000182491"/>
    </source>
</evidence>
<dbReference type="STRING" id="388950.GCA_001611675_03996"/>
<organism evidence="1 2">
    <name type="scientific">Pontibacter akesuensis</name>
    <dbReference type="NCBI Taxonomy" id="388950"/>
    <lineage>
        <taxon>Bacteria</taxon>
        <taxon>Pseudomonadati</taxon>
        <taxon>Bacteroidota</taxon>
        <taxon>Cytophagia</taxon>
        <taxon>Cytophagales</taxon>
        <taxon>Hymenobacteraceae</taxon>
        <taxon>Pontibacter</taxon>
    </lineage>
</organism>
<proteinExistence type="predicted"/>
<dbReference type="EMBL" id="FPCA01000001">
    <property type="protein sequence ID" value="SFU45359.1"/>
    <property type="molecule type" value="Genomic_DNA"/>
</dbReference>
<keyword evidence="2" id="KW-1185">Reference proteome</keyword>
<gene>
    <name evidence="1" type="ORF">SAMN04487941_0861</name>
</gene>
<dbReference type="AlphaFoldDB" id="A0A1I7GA99"/>
<accession>A0A1I7GA99</accession>
<protein>
    <recommendedName>
        <fullName evidence="3">Tetratricopeptide repeat-containing protein</fullName>
    </recommendedName>
</protein>
<reference evidence="2" key="1">
    <citation type="submission" date="2016-10" db="EMBL/GenBank/DDBJ databases">
        <authorList>
            <person name="Varghese N."/>
        </authorList>
    </citation>
    <scope>NUCLEOTIDE SEQUENCE [LARGE SCALE GENOMIC DNA]</scope>
    <source>
        <strain evidence="2">DSM 18820</strain>
    </source>
</reference>
<dbReference type="Proteomes" id="UP000182491">
    <property type="component" value="Unassembled WGS sequence"/>
</dbReference>